<dbReference type="OrthoDB" id="5990610at2759"/>
<evidence type="ECO:0000313" key="2">
    <source>
        <dbReference type="Proteomes" id="UP000683360"/>
    </source>
</evidence>
<proteinExistence type="predicted"/>
<protein>
    <submittedName>
        <fullName evidence="1">NCK1</fullName>
    </submittedName>
</protein>
<dbReference type="EMBL" id="CAJPWZ010001700">
    <property type="protein sequence ID" value="CAG2221820.1"/>
    <property type="molecule type" value="Genomic_DNA"/>
</dbReference>
<keyword evidence="2" id="KW-1185">Reference proteome</keyword>
<dbReference type="AlphaFoldDB" id="A0A8S3STE6"/>
<reference evidence="1" key="1">
    <citation type="submission" date="2021-03" db="EMBL/GenBank/DDBJ databases">
        <authorList>
            <person name="Bekaert M."/>
        </authorList>
    </citation>
    <scope>NUCLEOTIDE SEQUENCE</scope>
</reference>
<evidence type="ECO:0000313" key="1">
    <source>
        <dbReference type="EMBL" id="CAG2221820.1"/>
    </source>
</evidence>
<gene>
    <name evidence="1" type="ORF">MEDL_35207</name>
</gene>
<dbReference type="Proteomes" id="UP000683360">
    <property type="component" value="Unassembled WGS sequence"/>
</dbReference>
<name>A0A8S3STE6_MYTED</name>
<sequence length="322" mass="36517">MQAQNKFAVMLWPTESGKMSVHSLGKIKEPLKPWKDFKLGDKGKASYPGYKELWDFEILAIGYVRGAVSDSVSDALTKHCFDMDMGEIRNLIGAVLCPPNKMKGSMKNFFDNPENCPQWWKDTSVPFASLNHPKSSIAGREWDSLPMAYRYCSRFSLDPIVNVVSANLSHVNIHPGPTNEDGETGEIDHFHEQEIDAEPVMSQPVWIWNRKAKDRKGGVPPAYSKKKAAIYANSLKPDKYFRRKKANCYISPNLHGDYYINHKMFHSYIWSGILNIQYERSHVDQVSQTAGIVNPLNTLGTDMLLCIIEGSRHAKDESCFII</sequence>
<comment type="caution">
    <text evidence="1">The sequence shown here is derived from an EMBL/GenBank/DDBJ whole genome shotgun (WGS) entry which is preliminary data.</text>
</comment>
<organism evidence="1 2">
    <name type="scientific">Mytilus edulis</name>
    <name type="common">Blue mussel</name>
    <dbReference type="NCBI Taxonomy" id="6550"/>
    <lineage>
        <taxon>Eukaryota</taxon>
        <taxon>Metazoa</taxon>
        <taxon>Spiralia</taxon>
        <taxon>Lophotrochozoa</taxon>
        <taxon>Mollusca</taxon>
        <taxon>Bivalvia</taxon>
        <taxon>Autobranchia</taxon>
        <taxon>Pteriomorphia</taxon>
        <taxon>Mytilida</taxon>
        <taxon>Mytiloidea</taxon>
        <taxon>Mytilidae</taxon>
        <taxon>Mytilinae</taxon>
        <taxon>Mytilus</taxon>
    </lineage>
</organism>
<accession>A0A8S3STE6</accession>